<sequence length="124" mass="14487">MIATKETAIEFCTKRISLANIRPEILDEIHKFPFTLQKLIAKEVHVIAKRLEEGKGLPNLAKKLSKIFEEKSIEVYQTHGIVEIPVIQVFAANKIAEKNHSKINELFERTRDYYYKLAEKRVYE</sequence>
<protein>
    <submittedName>
        <fullName evidence="1">24586_t:CDS:1</fullName>
    </submittedName>
</protein>
<name>A0ACA9QRT3_9GLOM</name>
<feature type="non-terminal residue" evidence="1">
    <location>
        <position position="124"/>
    </location>
</feature>
<organism evidence="1 2">
    <name type="scientific">Racocetra persica</name>
    <dbReference type="NCBI Taxonomy" id="160502"/>
    <lineage>
        <taxon>Eukaryota</taxon>
        <taxon>Fungi</taxon>
        <taxon>Fungi incertae sedis</taxon>
        <taxon>Mucoromycota</taxon>
        <taxon>Glomeromycotina</taxon>
        <taxon>Glomeromycetes</taxon>
        <taxon>Diversisporales</taxon>
        <taxon>Gigasporaceae</taxon>
        <taxon>Racocetra</taxon>
    </lineage>
</organism>
<reference evidence="1" key="1">
    <citation type="submission" date="2021-06" db="EMBL/GenBank/DDBJ databases">
        <authorList>
            <person name="Kallberg Y."/>
            <person name="Tangrot J."/>
            <person name="Rosling A."/>
        </authorList>
    </citation>
    <scope>NUCLEOTIDE SEQUENCE</scope>
    <source>
        <strain evidence="1">MA461A</strain>
    </source>
</reference>
<evidence type="ECO:0000313" key="2">
    <source>
        <dbReference type="Proteomes" id="UP000789920"/>
    </source>
</evidence>
<comment type="caution">
    <text evidence="1">The sequence shown here is derived from an EMBL/GenBank/DDBJ whole genome shotgun (WGS) entry which is preliminary data.</text>
</comment>
<dbReference type="EMBL" id="CAJVQC010035543">
    <property type="protein sequence ID" value="CAG8759287.1"/>
    <property type="molecule type" value="Genomic_DNA"/>
</dbReference>
<accession>A0ACA9QRT3</accession>
<evidence type="ECO:0000313" key="1">
    <source>
        <dbReference type="EMBL" id="CAG8759287.1"/>
    </source>
</evidence>
<proteinExistence type="predicted"/>
<keyword evidence="2" id="KW-1185">Reference proteome</keyword>
<gene>
    <name evidence="1" type="ORF">RPERSI_LOCUS15046</name>
</gene>
<dbReference type="Proteomes" id="UP000789920">
    <property type="component" value="Unassembled WGS sequence"/>
</dbReference>